<dbReference type="Gene3D" id="3.40.50.300">
    <property type="entry name" value="P-loop containing nucleotide triphosphate hydrolases"/>
    <property type="match status" value="1"/>
</dbReference>
<accession>A0A3E2HIP4</accession>
<dbReference type="SUPFAM" id="SSF52540">
    <property type="entry name" value="P-loop containing nucleoside triphosphate hydrolases"/>
    <property type="match status" value="1"/>
</dbReference>
<proteinExistence type="predicted"/>
<name>A0A3E2HIP4_SCYLI</name>
<evidence type="ECO:0000313" key="1">
    <source>
        <dbReference type="EMBL" id="RFU33300.1"/>
    </source>
</evidence>
<sequence length="187" mass="22172">MIFERIVVIGKSGSGKTTLATTLAKKLELSHIELDAISWQENWVQLPKDKMRKRVNEAIQANGLWVVDGNYSFVRDIVWTRADTVIWLDYPLRVALWRLICRTISRLVRRTELWNGNRESVRHHLTFDPDENLFLWAIRTHWQHRREYPMLLKQSEYSHLNVLRFRTPKELEAFVCGIGNSEQMRGK</sequence>
<dbReference type="GO" id="GO:0016887">
    <property type="term" value="F:ATP hydrolysis activity"/>
    <property type="evidence" value="ECO:0007669"/>
    <property type="project" value="InterPro"/>
</dbReference>
<dbReference type="EMBL" id="NCSJ02000037">
    <property type="protein sequence ID" value="RFU33300.1"/>
    <property type="molecule type" value="Genomic_DNA"/>
</dbReference>
<reference evidence="1 2" key="1">
    <citation type="submission" date="2018-05" db="EMBL/GenBank/DDBJ databases">
        <title>Draft genome sequence of Scytalidium lignicola DSM 105466, a ubiquitous saprotrophic fungus.</title>
        <authorList>
            <person name="Buettner E."/>
            <person name="Gebauer A.M."/>
            <person name="Hofrichter M."/>
            <person name="Liers C."/>
            <person name="Kellner H."/>
        </authorList>
    </citation>
    <scope>NUCLEOTIDE SEQUENCE [LARGE SCALE GENOMIC DNA]</scope>
    <source>
        <strain evidence="1 2">DSM 105466</strain>
    </source>
</reference>
<dbReference type="GO" id="GO:0005524">
    <property type="term" value="F:ATP binding"/>
    <property type="evidence" value="ECO:0007669"/>
    <property type="project" value="InterPro"/>
</dbReference>
<dbReference type="Pfam" id="PF13671">
    <property type="entry name" value="AAA_33"/>
    <property type="match status" value="1"/>
</dbReference>
<feature type="non-terminal residue" evidence="1">
    <location>
        <position position="1"/>
    </location>
</feature>
<dbReference type="OMA" id="ICRRDSW"/>
<dbReference type="AlphaFoldDB" id="A0A3E2HIP4"/>
<keyword evidence="2" id="KW-1185">Reference proteome</keyword>
<organism evidence="1 2">
    <name type="scientific">Scytalidium lignicola</name>
    <name type="common">Hyphomycete</name>
    <dbReference type="NCBI Taxonomy" id="5539"/>
    <lineage>
        <taxon>Eukaryota</taxon>
        <taxon>Fungi</taxon>
        <taxon>Dikarya</taxon>
        <taxon>Ascomycota</taxon>
        <taxon>Pezizomycotina</taxon>
        <taxon>Leotiomycetes</taxon>
        <taxon>Leotiomycetes incertae sedis</taxon>
        <taxon>Scytalidium</taxon>
    </lineage>
</organism>
<protein>
    <submittedName>
        <fullName evidence="1">Uncharacterized protein</fullName>
    </submittedName>
</protein>
<dbReference type="OrthoDB" id="65590at2759"/>
<dbReference type="PANTHER" id="PTHR37816">
    <property type="entry name" value="YALI0E33011P"/>
    <property type="match status" value="1"/>
</dbReference>
<dbReference type="PANTHER" id="PTHR37816:SF1">
    <property type="entry name" value="TOXIN"/>
    <property type="match status" value="1"/>
</dbReference>
<dbReference type="Proteomes" id="UP000258309">
    <property type="component" value="Unassembled WGS sequence"/>
</dbReference>
<evidence type="ECO:0000313" key="2">
    <source>
        <dbReference type="Proteomes" id="UP000258309"/>
    </source>
</evidence>
<feature type="non-terminal residue" evidence="1">
    <location>
        <position position="187"/>
    </location>
</feature>
<comment type="caution">
    <text evidence="1">The sequence shown here is derived from an EMBL/GenBank/DDBJ whole genome shotgun (WGS) entry which is preliminary data.</text>
</comment>
<gene>
    <name evidence="1" type="ORF">B7463_g3029</name>
</gene>
<dbReference type="InterPro" id="IPR052922">
    <property type="entry name" value="Cytidylate_Kinase-2"/>
</dbReference>
<dbReference type="InterPro" id="IPR027417">
    <property type="entry name" value="P-loop_NTPase"/>
</dbReference>